<dbReference type="AlphaFoldDB" id="A0A843XD33"/>
<keyword evidence="1" id="KW-0479">Metal-binding</keyword>
<name>A0A843XD33_COLES</name>
<comment type="function">
    <text evidence="1">Putative transcription activator involved in regulating light control of development.</text>
</comment>
<evidence type="ECO:0000313" key="4">
    <source>
        <dbReference type="Proteomes" id="UP000652761"/>
    </source>
</evidence>
<feature type="domain" description="MULE transposase" evidence="2">
    <location>
        <begin position="40"/>
        <end position="134"/>
    </location>
</feature>
<dbReference type="PANTHER" id="PTHR31669:SF251">
    <property type="entry name" value="PROTEIN FAR1-RELATED SEQUENCE"/>
    <property type="match status" value="1"/>
</dbReference>
<gene>
    <name evidence="3" type="ORF">Taro_050195</name>
</gene>
<dbReference type="Proteomes" id="UP000652761">
    <property type="component" value="Unassembled WGS sequence"/>
</dbReference>
<dbReference type="EMBL" id="NMUH01007416">
    <property type="protein sequence ID" value="MQM17226.1"/>
    <property type="molecule type" value="Genomic_DNA"/>
</dbReference>
<keyword evidence="1" id="KW-0539">Nucleus</keyword>
<evidence type="ECO:0000259" key="2">
    <source>
        <dbReference type="Pfam" id="PF10551"/>
    </source>
</evidence>
<comment type="similarity">
    <text evidence="1">Belongs to the FHY3/FAR1 family.</text>
</comment>
<comment type="subcellular location">
    <subcellularLocation>
        <location evidence="1">Nucleus</location>
    </subcellularLocation>
</comment>
<keyword evidence="1" id="KW-0863">Zinc-finger</keyword>
<dbReference type="InterPro" id="IPR031052">
    <property type="entry name" value="FHY3/FAR1"/>
</dbReference>
<keyword evidence="1" id="KW-0862">Zinc</keyword>
<protein>
    <recommendedName>
        <fullName evidence="1">Protein FAR1-RELATED SEQUENCE</fullName>
    </recommendedName>
</protein>
<dbReference type="GO" id="GO:0005634">
    <property type="term" value="C:nucleus"/>
    <property type="evidence" value="ECO:0007669"/>
    <property type="project" value="UniProtKB-SubCell"/>
</dbReference>
<keyword evidence="4" id="KW-1185">Reference proteome</keyword>
<dbReference type="InterPro" id="IPR018289">
    <property type="entry name" value="MULE_transposase_dom"/>
</dbReference>
<dbReference type="Pfam" id="PF10551">
    <property type="entry name" value="MULE"/>
    <property type="match status" value="1"/>
</dbReference>
<dbReference type="PANTHER" id="PTHR31669">
    <property type="entry name" value="PROTEIN FAR1-RELATED SEQUENCE 10-RELATED"/>
    <property type="match status" value="1"/>
</dbReference>
<accession>A0A843XD33</accession>
<reference evidence="3" key="1">
    <citation type="submission" date="2017-07" db="EMBL/GenBank/DDBJ databases">
        <title>Taro Niue Genome Assembly and Annotation.</title>
        <authorList>
            <person name="Atibalentja N."/>
            <person name="Keating K."/>
            <person name="Fields C.J."/>
        </authorList>
    </citation>
    <scope>NUCLEOTIDE SEQUENCE</scope>
    <source>
        <strain evidence="3">Niue_2</strain>
        <tissue evidence="3">Leaf</tissue>
    </source>
</reference>
<comment type="caution">
    <text evidence="3">The sequence shown here is derived from an EMBL/GenBank/DDBJ whole genome shotgun (WGS) entry which is preliminary data.</text>
</comment>
<evidence type="ECO:0000313" key="3">
    <source>
        <dbReference type="EMBL" id="MQM17226.1"/>
    </source>
</evidence>
<proteinExistence type="inferred from homology"/>
<dbReference type="OrthoDB" id="737874at2759"/>
<dbReference type="GO" id="GO:0008270">
    <property type="term" value="F:zinc ion binding"/>
    <property type="evidence" value="ECO:0007669"/>
    <property type="project" value="UniProtKB-UniRule"/>
</dbReference>
<organism evidence="3 4">
    <name type="scientific">Colocasia esculenta</name>
    <name type="common">Wild taro</name>
    <name type="synonym">Arum esculentum</name>
    <dbReference type="NCBI Taxonomy" id="4460"/>
    <lineage>
        <taxon>Eukaryota</taxon>
        <taxon>Viridiplantae</taxon>
        <taxon>Streptophyta</taxon>
        <taxon>Embryophyta</taxon>
        <taxon>Tracheophyta</taxon>
        <taxon>Spermatophyta</taxon>
        <taxon>Magnoliopsida</taxon>
        <taxon>Liliopsida</taxon>
        <taxon>Araceae</taxon>
        <taxon>Aroideae</taxon>
        <taxon>Colocasieae</taxon>
        <taxon>Colocasia</taxon>
    </lineage>
</organism>
<sequence length="294" mass="34085">MQATNPTFYYTMEVNDNGTLRHVFWIDGRSRTACSYFSDVICFDTTYLTNTYQMSFAPFVGVNHHGQSIILGCALLSNERIESFIWVFNCWMKANGGVHPNAIITDQDKAMEAAIAQVFPNTRHRFCLWHILKKIPEKIGHICNAHLNFMYDFDECIYDSISSLQFNERWEKMMGNYASASKNEWLKGLYDCRAKWAPVFLKDTFFAVAIERRFDAENQADVKSWETEAYLKTSSPYEKQAADIYTRAIFQKFQQELIEVAACHPIKVDVTSRTFRILMDNVWSWNKIGPAVAD</sequence>
<evidence type="ECO:0000256" key="1">
    <source>
        <dbReference type="RuleBase" id="RU367018"/>
    </source>
</evidence>
<dbReference type="GO" id="GO:0006355">
    <property type="term" value="P:regulation of DNA-templated transcription"/>
    <property type="evidence" value="ECO:0007669"/>
    <property type="project" value="UniProtKB-UniRule"/>
</dbReference>